<name>A0ABN1L789_9GAMM</name>
<proteinExistence type="predicted"/>
<evidence type="ECO:0000313" key="3">
    <source>
        <dbReference type="Proteomes" id="UP001500021"/>
    </source>
</evidence>
<organism evidence="2 3">
    <name type="scientific">Colwellia asteriadis</name>
    <dbReference type="NCBI Taxonomy" id="517723"/>
    <lineage>
        <taxon>Bacteria</taxon>
        <taxon>Pseudomonadati</taxon>
        <taxon>Pseudomonadota</taxon>
        <taxon>Gammaproteobacteria</taxon>
        <taxon>Alteromonadales</taxon>
        <taxon>Colwelliaceae</taxon>
        <taxon>Colwellia</taxon>
    </lineage>
</organism>
<dbReference type="RefSeq" id="WP_343817274.1">
    <property type="nucleotide sequence ID" value="NZ_BAAAFA010000006.1"/>
</dbReference>
<reference evidence="2 3" key="1">
    <citation type="journal article" date="2019" name="Int. J. Syst. Evol. Microbiol.">
        <title>The Global Catalogue of Microorganisms (GCM) 10K type strain sequencing project: providing services to taxonomists for standard genome sequencing and annotation.</title>
        <authorList>
            <consortium name="The Broad Institute Genomics Platform"/>
            <consortium name="The Broad Institute Genome Sequencing Center for Infectious Disease"/>
            <person name="Wu L."/>
            <person name="Ma J."/>
        </authorList>
    </citation>
    <scope>NUCLEOTIDE SEQUENCE [LARGE SCALE GENOMIC DNA]</scope>
    <source>
        <strain evidence="2 3">JCM 15608</strain>
    </source>
</reference>
<feature type="chain" id="PRO_5047513223" description="MipA/OmpV family protein" evidence="1">
    <location>
        <begin position="24"/>
        <end position="271"/>
    </location>
</feature>
<dbReference type="EMBL" id="BAAAFA010000006">
    <property type="protein sequence ID" value="GAA0817741.1"/>
    <property type="molecule type" value="Genomic_DNA"/>
</dbReference>
<evidence type="ECO:0008006" key="4">
    <source>
        <dbReference type="Google" id="ProtNLM"/>
    </source>
</evidence>
<keyword evidence="1" id="KW-0732">Signal</keyword>
<accession>A0ABN1L789</accession>
<keyword evidence="3" id="KW-1185">Reference proteome</keyword>
<evidence type="ECO:0000256" key="1">
    <source>
        <dbReference type="SAM" id="SignalP"/>
    </source>
</evidence>
<sequence length="271" mass="30496">MNNRLLTLCFIMLSNIISPAVYANSKVELGIGAFSLHTADYPGSNEYQTYVVPLPYFHYESEKLSIDREGLTGWLWQDNGWYLDISMSAGIPVNSDDNKARRNMPDIDWSFELGPSIKHYWQGKPNSDDYLLAELYTRKVIATDFRGFDDIGWRTGLRLAHQKTFSLSNNSTLEWANALDINAANDELAHYFYGIDSQYQTATRSAYNANGGYAGTNVSTGLVWKHKKLWLAAYVSAYSLHGSQQENSPLVNDVIGYSAGVGIVWILYQKG</sequence>
<gene>
    <name evidence="2" type="ORF">GCM10009111_19380</name>
</gene>
<comment type="caution">
    <text evidence="2">The sequence shown here is derived from an EMBL/GenBank/DDBJ whole genome shotgun (WGS) entry which is preliminary data.</text>
</comment>
<evidence type="ECO:0000313" key="2">
    <source>
        <dbReference type="EMBL" id="GAA0817741.1"/>
    </source>
</evidence>
<dbReference type="InterPro" id="IPR010583">
    <property type="entry name" value="MipA"/>
</dbReference>
<protein>
    <recommendedName>
        <fullName evidence="4">MipA/OmpV family protein</fullName>
    </recommendedName>
</protein>
<dbReference type="Pfam" id="PF06629">
    <property type="entry name" value="MipA"/>
    <property type="match status" value="1"/>
</dbReference>
<feature type="signal peptide" evidence="1">
    <location>
        <begin position="1"/>
        <end position="23"/>
    </location>
</feature>
<dbReference type="Proteomes" id="UP001500021">
    <property type="component" value="Unassembled WGS sequence"/>
</dbReference>